<keyword evidence="3" id="KW-1185">Reference proteome</keyword>
<organism evidence="2 3">
    <name type="scientific">Chrysemys picta bellii</name>
    <name type="common">Western painted turtle</name>
    <name type="synonym">Emys bellii</name>
    <dbReference type="NCBI Taxonomy" id="8478"/>
    <lineage>
        <taxon>Eukaryota</taxon>
        <taxon>Metazoa</taxon>
        <taxon>Chordata</taxon>
        <taxon>Craniata</taxon>
        <taxon>Vertebrata</taxon>
        <taxon>Euteleostomi</taxon>
        <taxon>Archelosauria</taxon>
        <taxon>Testudinata</taxon>
        <taxon>Testudines</taxon>
        <taxon>Cryptodira</taxon>
        <taxon>Durocryptodira</taxon>
        <taxon>Testudinoidea</taxon>
        <taxon>Emydidae</taxon>
        <taxon>Chrysemys</taxon>
    </lineage>
</organism>
<dbReference type="CDD" id="cd07765">
    <property type="entry name" value="KRAB_A-box"/>
    <property type="match status" value="1"/>
</dbReference>
<dbReference type="PROSITE" id="PS50805">
    <property type="entry name" value="KRAB"/>
    <property type="match status" value="1"/>
</dbReference>
<evidence type="ECO:0000313" key="2">
    <source>
        <dbReference type="Ensembl" id="ENSCPBP00000021072.1"/>
    </source>
</evidence>
<feature type="domain" description="KRAB" evidence="1">
    <location>
        <begin position="14"/>
        <end position="86"/>
    </location>
</feature>
<dbReference type="SMART" id="SM00349">
    <property type="entry name" value="KRAB"/>
    <property type="match status" value="1"/>
</dbReference>
<dbReference type="Pfam" id="PF01352">
    <property type="entry name" value="KRAB"/>
    <property type="match status" value="1"/>
</dbReference>
<evidence type="ECO:0000259" key="1">
    <source>
        <dbReference type="PROSITE" id="PS50805"/>
    </source>
</evidence>
<dbReference type="InterPro" id="IPR036051">
    <property type="entry name" value="KRAB_dom_sf"/>
</dbReference>
<dbReference type="Ensembl" id="ENSCPBT00000024805.1">
    <property type="protein sequence ID" value="ENSCPBP00000021072.1"/>
    <property type="gene ID" value="ENSCPBG00000015145.1"/>
</dbReference>
<dbReference type="Proteomes" id="UP000694380">
    <property type="component" value="Unplaced"/>
</dbReference>
<dbReference type="GO" id="GO:0006355">
    <property type="term" value="P:regulation of DNA-templated transcription"/>
    <property type="evidence" value="ECO:0007669"/>
    <property type="project" value="InterPro"/>
</dbReference>
<sequence length="86" mass="10061">MHILDNKSMSEWRLDSGLVAVWFSREEWEMLADWQKELYRAVMLENYEHLFLLGTVTSDLGWRIQDFGGMVTASCSDTFRIPSISI</sequence>
<dbReference type="SUPFAM" id="SSF109640">
    <property type="entry name" value="KRAB domain (Kruppel-associated box)"/>
    <property type="match status" value="1"/>
</dbReference>
<reference evidence="2" key="1">
    <citation type="submission" date="2025-08" db="UniProtKB">
        <authorList>
            <consortium name="Ensembl"/>
        </authorList>
    </citation>
    <scope>IDENTIFICATION</scope>
</reference>
<reference evidence="2" key="2">
    <citation type="submission" date="2025-09" db="UniProtKB">
        <authorList>
            <consortium name="Ensembl"/>
        </authorList>
    </citation>
    <scope>IDENTIFICATION</scope>
</reference>
<dbReference type="PANTHER" id="PTHR23232">
    <property type="entry name" value="KRAB DOMAIN C2H2 ZINC FINGER"/>
    <property type="match status" value="1"/>
</dbReference>
<dbReference type="AlphaFoldDB" id="A0A8C3HNM2"/>
<dbReference type="InterPro" id="IPR050169">
    <property type="entry name" value="Krueppel_C2H2_ZnF"/>
</dbReference>
<name>A0A8C3HNM2_CHRPI</name>
<dbReference type="GeneTree" id="ENSGT01140000286029"/>
<evidence type="ECO:0000313" key="3">
    <source>
        <dbReference type="Proteomes" id="UP000694380"/>
    </source>
</evidence>
<protein>
    <recommendedName>
        <fullName evidence="1">KRAB domain-containing protein</fullName>
    </recommendedName>
</protein>
<dbReference type="PANTHER" id="PTHR23232:SF142">
    <property type="entry name" value="GASTRULA ZINC FINGER PROTEIN XLCGF57.1-LIKE-RELATED"/>
    <property type="match status" value="1"/>
</dbReference>
<proteinExistence type="predicted"/>
<dbReference type="InterPro" id="IPR001909">
    <property type="entry name" value="KRAB"/>
</dbReference>
<dbReference type="Gene3D" id="6.10.140.140">
    <property type="match status" value="1"/>
</dbReference>
<accession>A0A8C3HNM2</accession>